<comment type="subcellular location">
    <subcellularLocation>
        <location evidence="1">Membrane</location>
        <topology evidence="1">Multi-pass membrane protein</topology>
    </subcellularLocation>
</comment>
<evidence type="ECO:0000256" key="11">
    <source>
        <dbReference type="ARBA" id="ARBA00023303"/>
    </source>
</evidence>
<evidence type="ECO:0000256" key="5">
    <source>
        <dbReference type="ARBA" id="ARBA00022692"/>
    </source>
</evidence>
<evidence type="ECO:0000256" key="8">
    <source>
        <dbReference type="ARBA" id="ARBA00022989"/>
    </source>
</evidence>
<gene>
    <name evidence="14" type="ORF">SAMN04488571_101270</name>
</gene>
<evidence type="ECO:0000256" key="7">
    <source>
        <dbReference type="ARBA" id="ARBA00022958"/>
    </source>
</evidence>
<name>A0A1G8X636_9EURY</name>
<evidence type="ECO:0000256" key="10">
    <source>
        <dbReference type="ARBA" id="ARBA00023136"/>
    </source>
</evidence>
<keyword evidence="7" id="KW-0630">Potassium</keyword>
<comment type="similarity">
    <text evidence="2">Belongs to the TMEM175 family.</text>
</comment>
<keyword evidence="9" id="KW-0406">Ion transport</keyword>
<dbReference type="EMBL" id="FNFT01000001">
    <property type="protein sequence ID" value="SDJ86072.1"/>
    <property type="molecule type" value="Genomic_DNA"/>
</dbReference>
<dbReference type="PANTHER" id="PTHR31462">
    <property type="entry name" value="ENDOSOMAL/LYSOSOMAL POTASSIUM CHANNEL TMEM175"/>
    <property type="match status" value="1"/>
</dbReference>
<comment type="catalytic activity">
    <reaction evidence="12">
        <text>K(+)(in) = K(+)(out)</text>
        <dbReference type="Rhea" id="RHEA:29463"/>
        <dbReference type="ChEBI" id="CHEBI:29103"/>
    </reaction>
</comment>
<dbReference type="GO" id="GO:0005267">
    <property type="term" value="F:potassium channel activity"/>
    <property type="evidence" value="ECO:0007669"/>
    <property type="project" value="UniProtKB-KW"/>
</dbReference>
<keyword evidence="3" id="KW-0813">Transport</keyword>
<dbReference type="GO" id="GO:0015252">
    <property type="term" value="F:proton channel activity"/>
    <property type="evidence" value="ECO:0007669"/>
    <property type="project" value="InterPro"/>
</dbReference>
<keyword evidence="15" id="KW-1185">Reference proteome</keyword>
<keyword evidence="4" id="KW-0633">Potassium transport</keyword>
<dbReference type="InterPro" id="IPR010617">
    <property type="entry name" value="TMEM175-like"/>
</dbReference>
<dbReference type="PANTHER" id="PTHR31462:SF5">
    <property type="entry name" value="ENDOSOMAL_LYSOSOMAL PROTON CHANNEL TMEM175"/>
    <property type="match status" value="1"/>
</dbReference>
<evidence type="ECO:0000256" key="9">
    <source>
        <dbReference type="ARBA" id="ARBA00023065"/>
    </source>
</evidence>
<keyword evidence="11" id="KW-0407">Ion channel</keyword>
<dbReference type="RefSeq" id="WP_083524769.1">
    <property type="nucleotide sequence ID" value="NZ_BCNX01000006.1"/>
</dbReference>
<feature type="transmembrane region" description="Helical" evidence="13">
    <location>
        <begin position="24"/>
        <end position="41"/>
    </location>
</feature>
<dbReference type="STRING" id="2200.GCA_001571405_01015"/>
<keyword evidence="5 13" id="KW-0812">Transmembrane</keyword>
<evidence type="ECO:0000256" key="3">
    <source>
        <dbReference type="ARBA" id="ARBA00022448"/>
    </source>
</evidence>
<reference evidence="14 15" key="1">
    <citation type="submission" date="2016-10" db="EMBL/GenBank/DDBJ databases">
        <authorList>
            <person name="Varghese N."/>
            <person name="Submissions S."/>
        </authorList>
    </citation>
    <scope>NUCLEOTIDE SEQUENCE [LARGE SCALE GENOMIC DNA]</scope>
    <source>
        <strain evidence="14 15">DSM 2373</strain>
    </source>
</reference>
<sequence length="208" mass="23033">MAREDETGRDAGAPAGFPKNRMEALTDGIFAFAMTLLVISLDVPEGAHDLSDAALMAMLAGYLPDLYHYFLAFFILAAFWIAHHAQVDHLKVIDRRFLWINITALMFVALVPFSVSLIGDYPDEIFAAVIFEANLLAIGLLFAAQWFYATHSGRLVHPGTDLWRGSRRGMVVPIVSAIAILLALAGWTWSTVIYALIPLVMRFLPPSR</sequence>
<evidence type="ECO:0000256" key="1">
    <source>
        <dbReference type="ARBA" id="ARBA00004141"/>
    </source>
</evidence>
<protein>
    <submittedName>
        <fullName evidence="14">Uncharacterized membrane protein</fullName>
    </submittedName>
</protein>
<accession>A0A1G8X636</accession>
<proteinExistence type="inferred from homology"/>
<feature type="transmembrane region" description="Helical" evidence="13">
    <location>
        <begin position="66"/>
        <end position="85"/>
    </location>
</feature>
<evidence type="ECO:0000256" key="4">
    <source>
        <dbReference type="ARBA" id="ARBA00022538"/>
    </source>
</evidence>
<evidence type="ECO:0000256" key="6">
    <source>
        <dbReference type="ARBA" id="ARBA00022826"/>
    </source>
</evidence>
<dbReference type="Proteomes" id="UP000326500">
    <property type="component" value="Unassembled WGS sequence"/>
</dbReference>
<keyword evidence="10 13" id="KW-0472">Membrane</keyword>
<keyword evidence="8 13" id="KW-1133">Transmembrane helix</keyword>
<feature type="transmembrane region" description="Helical" evidence="13">
    <location>
        <begin position="125"/>
        <end position="149"/>
    </location>
</feature>
<feature type="transmembrane region" description="Helical" evidence="13">
    <location>
        <begin position="170"/>
        <end position="197"/>
    </location>
</feature>
<organism evidence="14 15">
    <name type="scientific">Methanoculleus thermophilus</name>
    <dbReference type="NCBI Taxonomy" id="2200"/>
    <lineage>
        <taxon>Archaea</taxon>
        <taxon>Methanobacteriati</taxon>
        <taxon>Methanobacteriota</taxon>
        <taxon>Stenosarchaea group</taxon>
        <taxon>Methanomicrobia</taxon>
        <taxon>Methanomicrobiales</taxon>
        <taxon>Methanomicrobiaceae</taxon>
        <taxon>Methanoculleus</taxon>
    </lineage>
</organism>
<feature type="transmembrane region" description="Helical" evidence="13">
    <location>
        <begin position="97"/>
        <end position="119"/>
    </location>
</feature>
<evidence type="ECO:0000313" key="14">
    <source>
        <dbReference type="EMBL" id="SDJ86072.1"/>
    </source>
</evidence>
<evidence type="ECO:0000313" key="15">
    <source>
        <dbReference type="Proteomes" id="UP000326500"/>
    </source>
</evidence>
<dbReference type="Pfam" id="PF06736">
    <property type="entry name" value="TMEM175"/>
    <property type="match status" value="1"/>
</dbReference>
<evidence type="ECO:0000256" key="13">
    <source>
        <dbReference type="SAM" id="Phobius"/>
    </source>
</evidence>
<keyword evidence="6" id="KW-0631">Potassium channel</keyword>
<dbReference type="GO" id="GO:0016020">
    <property type="term" value="C:membrane"/>
    <property type="evidence" value="ECO:0007669"/>
    <property type="project" value="UniProtKB-SubCell"/>
</dbReference>
<evidence type="ECO:0000256" key="2">
    <source>
        <dbReference type="ARBA" id="ARBA00006920"/>
    </source>
</evidence>
<dbReference type="AlphaFoldDB" id="A0A1G8X636"/>
<evidence type="ECO:0000256" key="12">
    <source>
        <dbReference type="ARBA" id="ARBA00034430"/>
    </source>
</evidence>